<proteinExistence type="predicted"/>
<dbReference type="EMBL" id="AWQU01000075">
    <property type="protein sequence ID" value="KFB07613.1"/>
    <property type="molecule type" value="Genomic_DNA"/>
</dbReference>
<evidence type="ECO:0000313" key="3">
    <source>
        <dbReference type="Proteomes" id="UP000028523"/>
    </source>
</evidence>
<dbReference type="AlphaFoldDB" id="A0A084U3S7"/>
<evidence type="ECO:0000313" key="2">
    <source>
        <dbReference type="EMBL" id="KFB07613.1"/>
    </source>
</evidence>
<organism evidence="2 3">
    <name type="scientific">Malacoplasma iowae DK-CPA</name>
    <dbReference type="NCBI Taxonomy" id="1394179"/>
    <lineage>
        <taxon>Bacteria</taxon>
        <taxon>Bacillati</taxon>
        <taxon>Mycoplasmatota</taxon>
        <taxon>Mycoplasmoidales</taxon>
        <taxon>Mycoplasmoidaceae</taxon>
        <taxon>Malacoplasma</taxon>
    </lineage>
</organism>
<dbReference type="RefSeq" id="WP_036451873.1">
    <property type="nucleotide sequence ID" value="NZ_AWQU01000075.1"/>
</dbReference>
<gene>
    <name evidence="2" type="ORF">P271_461</name>
</gene>
<feature type="chain" id="PRO_5001782892" evidence="1">
    <location>
        <begin position="26"/>
        <end position="965"/>
    </location>
</feature>
<protein>
    <submittedName>
        <fullName evidence="2">Putative lipoprotein</fullName>
    </submittedName>
</protein>
<evidence type="ECO:0000256" key="1">
    <source>
        <dbReference type="SAM" id="SignalP"/>
    </source>
</evidence>
<keyword evidence="1" id="KW-0732">Signal</keyword>
<name>A0A084U3S7_MALIO</name>
<dbReference type="InterPro" id="IPR054689">
    <property type="entry name" value="MG075-like"/>
</dbReference>
<dbReference type="NCBIfam" id="NF045696">
    <property type="entry name" value="MG075_fam"/>
    <property type="match status" value="1"/>
</dbReference>
<dbReference type="Proteomes" id="UP000028523">
    <property type="component" value="Unassembled WGS sequence"/>
</dbReference>
<keyword evidence="3" id="KW-1185">Reference proteome</keyword>
<sequence>MNKRNKFLKFFSAFFAVSLVSVPLASCFSDNSNSGPSLGDDGDWNIGDGSSNIIKKSYVEPEIKNSINASDELKVISVNKESDQEVYRSINEFLINSFDKEEFYSKLSKEMLLKDVYSFLYKTYVLNRGIFSFYYNKDTIIEMNKDEQNNITFNLSISLKIENNRYDKQVFNFENNSIELNAYDYLILDINVNNKQPNFVINTNNNRYFLGVSFDNVDFTLTKSESYNQNLTKENLNNGKIEFSYNNFSFTKNTFSNLFLIEYTYLTDALDYNNALEHEQVKSYFNDLTYQDLQNSIESGFLSNQELYMEFVKTADILFTSIGANENGGMLINKIMPSVTKILQYYNVLPQGEETYNLIQQLITNNEPVIIVISKNNKILTNLITSLISKDPFVVNLISSLLLKFDPNMSQEEKEKLKEEIKSLLKSFGVTNLNFINKIIDSLLDNGTLFDILKTVLKDNEFVTLIKNAVGVQFHGIIDLIVSIVSTDDINKPLLKIVIENIDKIISLLSGIIGNNPTIDALLKIIISSNKEFTEENLLALFNQTFKTLTTGILTNTTIQKNFKEFSYDKENQKVTYQYDYEYVFNEEVTIDLSTIKKLFPKEINLKSLGIDTEAIDNQVANTAVDIPLIGKVGLLTNNDVGNEWYIFKNDQSHSDINDILGQIPDSLTLGVNDKISFSYSNTNQKVWLNPTKNTNGDWFFGIQLPFIIKINLNAPSMYKKIKTELENKILGEHNFNVWNEIASSIITILSKVYSASGMIKSTSENKPLTNFDYNDTLYMSDYNLTYNTNFDINTFNTISSYFNLESNYKNEELNIDSFFEKNNNDLEINKTLIQGYETLKLKNNDLIFSYNALNSSNIGTDTINGGSIQKGIKLRVPFRAKSLGSNIPTTLDLVIYLNVSNFSNNVYLPFNIKNGSTWSNHFTLSRTSLSVDGVADVYLPYKLLGKIRYFHYGKVKFPLFNTLL</sequence>
<keyword evidence="2" id="KW-0449">Lipoprotein</keyword>
<feature type="signal peptide" evidence="1">
    <location>
        <begin position="1"/>
        <end position="25"/>
    </location>
</feature>
<accession>A0A084U3S7</accession>
<comment type="caution">
    <text evidence="2">The sequence shown here is derived from an EMBL/GenBank/DDBJ whole genome shotgun (WGS) entry which is preliminary data.</text>
</comment>
<reference evidence="2 3" key="1">
    <citation type="journal article" date="2014" name="PLoS ONE">
        <title>Reduction of Hydrogen Peroxide Accumulation and Toxicity by a Catalase from Mycoplasma iowae.</title>
        <authorList>
            <person name="Pritchard R.E."/>
            <person name="Prassinos A.J."/>
            <person name="Osborne J.D."/>
            <person name="Raviv Z."/>
            <person name="Balish M.F."/>
        </authorList>
    </citation>
    <scope>NUCLEOTIDE SEQUENCE [LARGE SCALE GENOMIC DNA]</scope>
    <source>
        <strain evidence="2 3">DK-CPA</strain>
    </source>
</reference>